<keyword evidence="1" id="KW-0805">Transcription regulation</keyword>
<evidence type="ECO:0000256" key="2">
    <source>
        <dbReference type="ARBA" id="ARBA00023125"/>
    </source>
</evidence>
<dbReference type="PANTHER" id="PTHR43537">
    <property type="entry name" value="TRANSCRIPTIONAL REGULATOR, GNTR FAMILY"/>
    <property type="match status" value="1"/>
</dbReference>
<evidence type="ECO:0000259" key="4">
    <source>
        <dbReference type="PROSITE" id="PS50949"/>
    </source>
</evidence>
<dbReference type="Pfam" id="PF00392">
    <property type="entry name" value="GntR"/>
    <property type="match status" value="1"/>
</dbReference>
<keyword evidence="6" id="KW-1185">Reference proteome</keyword>
<reference evidence="6" key="1">
    <citation type="journal article" date="2019" name="Int. J. Syst. Evol. Microbiol.">
        <title>The Global Catalogue of Microorganisms (GCM) 10K type strain sequencing project: providing services to taxonomists for standard genome sequencing and annotation.</title>
        <authorList>
            <consortium name="The Broad Institute Genomics Platform"/>
            <consortium name="The Broad Institute Genome Sequencing Center for Infectious Disease"/>
            <person name="Wu L."/>
            <person name="Ma J."/>
        </authorList>
    </citation>
    <scope>NUCLEOTIDE SEQUENCE [LARGE SCALE GENOMIC DNA]</scope>
    <source>
        <strain evidence="6">NBRC 111756</strain>
    </source>
</reference>
<organism evidence="5 6">
    <name type="scientific">Marinobacterium aestuariivivens</name>
    <dbReference type="NCBI Taxonomy" id="1698799"/>
    <lineage>
        <taxon>Bacteria</taxon>
        <taxon>Pseudomonadati</taxon>
        <taxon>Pseudomonadota</taxon>
        <taxon>Gammaproteobacteria</taxon>
        <taxon>Oceanospirillales</taxon>
        <taxon>Oceanospirillaceae</taxon>
        <taxon>Marinobacterium</taxon>
    </lineage>
</organism>
<keyword evidence="3" id="KW-0804">Transcription</keyword>
<evidence type="ECO:0000256" key="3">
    <source>
        <dbReference type="ARBA" id="ARBA00023163"/>
    </source>
</evidence>
<dbReference type="InterPro" id="IPR008920">
    <property type="entry name" value="TF_FadR/GntR_C"/>
</dbReference>
<evidence type="ECO:0000313" key="6">
    <source>
        <dbReference type="Proteomes" id="UP001596422"/>
    </source>
</evidence>
<dbReference type="InterPro" id="IPR036388">
    <property type="entry name" value="WH-like_DNA-bd_sf"/>
</dbReference>
<dbReference type="Pfam" id="PF07729">
    <property type="entry name" value="FCD"/>
    <property type="match status" value="1"/>
</dbReference>
<dbReference type="InterPro" id="IPR036390">
    <property type="entry name" value="WH_DNA-bd_sf"/>
</dbReference>
<dbReference type="CDD" id="cd07377">
    <property type="entry name" value="WHTH_GntR"/>
    <property type="match status" value="1"/>
</dbReference>
<dbReference type="SUPFAM" id="SSF48008">
    <property type="entry name" value="GntR ligand-binding domain-like"/>
    <property type="match status" value="1"/>
</dbReference>
<dbReference type="SMART" id="SM00345">
    <property type="entry name" value="HTH_GNTR"/>
    <property type="match status" value="1"/>
</dbReference>
<sequence>MAEHAFAFEQAVRNKTKKEILAAKLLEMIFSGLLRDGDELPSERELGQLFGVSRETVRGALGLIGAYGLIQVSHGAKTRVRRTEALLERCAELLPHMADLEINRFDLESVYVSRKIVESAIARRAAALIDEAGLRQLKVLLDQQRKLFNEPVHFQLADKGFHKLIAECGANEILHNYSDELYAYGLNFRRQVMAQAGMIENSFREHQAIYRALCDRDANAAETAMLDHLDSVYRTTAAIMRP</sequence>
<name>A0ABW2A5R2_9GAMM</name>
<dbReference type="PROSITE" id="PS50949">
    <property type="entry name" value="HTH_GNTR"/>
    <property type="match status" value="1"/>
</dbReference>
<dbReference type="InterPro" id="IPR011711">
    <property type="entry name" value="GntR_C"/>
</dbReference>
<gene>
    <name evidence="5" type="ORF">ACFQDL_23610</name>
</gene>
<dbReference type="SUPFAM" id="SSF46785">
    <property type="entry name" value="Winged helix' DNA-binding domain"/>
    <property type="match status" value="1"/>
</dbReference>
<dbReference type="Proteomes" id="UP001596422">
    <property type="component" value="Unassembled WGS sequence"/>
</dbReference>
<evidence type="ECO:0000313" key="5">
    <source>
        <dbReference type="EMBL" id="MFC6672726.1"/>
    </source>
</evidence>
<protein>
    <submittedName>
        <fullName evidence="5">FadR/GntR family transcriptional regulator</fullName>
    </submittedName>
</protein>
<evidence type="ECO:0000256" key="1">
    <source>
        <dbReference type="ARBA" id="ARBA00023015"/>
    </source>
</evidence>
<dbReference type="RefSeq" id="WP_379911145.1">
    <property type="nucleotide sequence ID" value="NZ_JBHSWE010000001.1"/>
</dbReference>
<proteinExistence type="predicted"/>
<dbReference type="Gene3D" id="1.20.120.530">
    <property type="entry name" value="GntR ligand-binding domain-like"/>
    <property type="match status" value="1"/>
</dbReference>
<dbReference type="PRINTS" id="PR00035">
    <property type="entry name" value="HTHGNTR"/>
</dbReference>
<dbReference type="PANTHER" id="PTHR43537:SF5">
    <property type="entry name" value="UXU OPERON TRANSCRIPTIONAL REGULATOR"/>
    <property type="match status" value="1"/>
</dbReference>
<dbReference type="Gene3D" id="1.10.10.10">
    <property type="entry name" value="Winged helix-like DNA-binding domain superfamily/Winged helix DNA-binding domain"/>
    <property type="match status" value="1"/>
</dbReference>
<comment type="caution">
    <text evidence="5">The sequence shown here is derived from an EMBL/GenBank/DDBJ whole genome shotgun (WGS) entry which is preliminary data.</text>
</comment>
<dbReference type="SMART" id="SM00895">
    <property type="entry name" value="FCD"/>
    <property type="match status" value="1"/>
</dbReference>
<dbReference type="InterPro" id="IPR000524">
    <property type="entry name" value="Tscrpt_reg_HTH_GntR"/>
</dbReference>
<accession>A0ABW2A5R2</accession>
<feature type="domain" description="HTH gntR-type" evidence="4">
    <location>
        <begin position="15"/>
        <end position="83"/>
    </location>
</feature>
<keyword evidence="2" id="KW-0238">DNA-binding</keyword>
<dbReference type="EMBL" id="JBHSWE010000001">
    <property type="protein sequence ID" value="MFC6672726.1"/>
    <property type="molecule type" value="Genomic_DNA"/>
</dbReference>